<name>A0A8T3VH64_9EURY</name>
<dbReference type="Proteomes" id="UP000783037">
    <property type="component" value="Unassembled WGS sequence"/>
</dbReference>
<accession>A0A8T3VH64</accession>
<evidence type="ECO:0000313" key="2">
    <source>
        <dbReference type="Proteomes" id="UP000783037"/>
    </source>
</evidence>
<evidence type="ECO:0008006" key="3">
    <source>
        <dbReference type="Google" id="ProtNLM"/>
    </source>
</evidence>
<sequence>MVKNAFGEHKQVRNALYDFGEEDSKTSLKKLAELRNKADYHPDTKLTSKDLTHAINHMEKIFNNLKFD</sequence>
<evidence type="ECO:0000313" key="1">
    <source>
        <dbReference type="EMBL" id="MBE6502655.1"/>
    </source>
</evidence>
<organism evidence="1 2">
    <name type="scientific">Methanobrevibacter thaueri</name>
    <dbReference type="NCBI Taxonomy" id="190975"/>
    <lineage>
        <taxon>Archaea</taxon>
        <taxon>Methanobacteriati</taxon>
        <taxon>Methanobacteriota</taxon>
        <taxon>Methanomada group</taxon>
        <taxon>Methanobacteria</taxon>
        <taxon>Methanobacteriales</taxon>
        <taxon>Methanobacteriaceae</taxon>
        <taxon>Methanobrevibacter</taxon>
    </lineage>
</organism>
<comment type="caution">
    <text evidence="1">The sequence shown here is derived from an EMBL/GenBank/DDBJ whole genome shotgun (WGS) entry which is preliminary data.</text>
</comment>
<dbReference type="Gene3D" id="1.20.120.330">
    <property type="entry name" value="Nucleotidyltransferases domain 2"/>
    <property type="match status" value="1"/>
</dbReference>
<protein>
    <recommendedName>
        <fullName evidence="3">HEPN domain-containing protein</fullName>
    </recommendedName>
</protein>
<proteinExistence type="predicted"/>
<dbReference type="EMBL" id="SUTK01000097">
    <property type="protein sequence ID" value="MBE6502655.1"/>
    <property type="molecule type" value="Genomic_DNA"/>
</dbReference>
<dbReference type="AlphaFoldDB" id="A0A8T3VH64"/>
<reference evidence="1" key="1">
    <citation type="submission" date="2019-04" db="EMBL/GenBank/DDBJ databases">
        <title>Evolution of Biomass-Degrading Anaerobic Consortia Revealed by Metagenomics.</title>
        <authorList>
            <person name="Peng X."/>
        </authorList>
    </citation>
    <scope>NUCLEOTIDE SEQUENCE</scope>
    <source>
        <strain evidence="1">SIG18</strain>
    </source>
</reference>
<gene>
    <name evidence="1" type="ORF">E7Z79_09495</name>
</gene>